<organism evidence="1 2">
    <name type="scientific">Pleurodeles waltl</name>
    <name type="common">Iberian ribbed newt</name>
    <dbReference type="NCBI Taxonomy" id="8319"/>
    <lineage>
        <taxon>Eukaryota</taxon>
        <taxon>Metazoa</taxon>
        <taxon>Chordata</taxon>
        <taxon>Craniata</taxon>
        <taxon>Vertebrata</taxon>
        <taxon>Euteleostomi</taxon>
        <taxon>Amphibia</taxon>
        <taxon>Batrachia</taxon>
        <taxon>Caudata</taxon>
        <taxon>Salamandroidea</taxon>
        <taxon>Salamandridae</taxon>
        <taxon>Pleurodelinae</taxon>
        <taxon>Pleurodeles</taxon>
    </lineage>
</organism>
<proteinExistence type="predicted"/>
<keyword evidence="2" id="KW-1185">Reference proteome</keyword>
<accession>A0AAV7N5I1</accession>
<reference evidence="1" key="1">
    <citation type="journal article" date="2022" name="bioRxiv">
        <title>Sequencing and chromosome-scale assembly of the giantPleurodeles waltlgenome.</title>
        <authorList>
            <person name="Brown T."/>
            <person name="Elewa A."/>
            <person name="Iarovenko S."/>
            <person name="Subramanian E."/>
            <person name="Araus A.J."/>
            <person name="Petzold A."/>
            <person name="Susuki M."/>
            <person name="Suzuki K.-i.T."/>
            <person name="Hayashi T."/>
            <person name="Toyoda A."/>
            <person name="Oliveira C."/>
            <person name="Osipova E."/>
            <person name="Leigh N.D."/>
            <person name="Simon A."/>
            <person name="Yun M.H."/>
        </authorList>
    </citation>
    <scope>NUCLEOTIDE SEQUENCE</scope>
    <source>
        <strain evidence="1">20211129_DDA</strain>
        <tissue evidence="1">Liver</tissue>
    </source>
</reference>
<dbReference type="EMBL" id="JANPWB010000013">
    <property type="protein sequence ID" value="KAJ1109578.1"/>
    <property type="molecule type" value="Genomic_DNA"/>
</dbReference>
<sequence length="86" mass="9911">MNLVPIEDLIKAELWKFCKVRGLTVKMGSTKQDLRDGLYAIEYTQWNTASTVNEEVDDPEKEAEEDYIAALGREEPFLILAPEQRH</sequence>
<dbReference type="Proteomes" id="UP001066276">
    <property type="component" value="Chromosome 9"/>
</dbReference>
<name>A0AAV7N5I1_PLEWA</name>
<gene>
    <name evidence="1" type="ORF">NDU88_006938</name>
</gene>
<evidence type="ECO:0000313" key="2">
    <source>
        <dbReference type="Proteomes" id="UP001066276"/>
    </source>
</evidence>
<protein>
    <submittedName>
        <fullName evidence="1">Uncharacterized protein</fullName>
    </submittedName>
</protein>
<dbReference type="AlphaFoldDB" id="A0AAV7N5I1"/>
<evidence type="ECO:0000313" key="1">
    <source>
        <dbReference type="EMBL" id="KAJ1109578.1"/>
    </source>
</evidence>
<comment type="caution">
    <text evidence="1">The sequence shown here is derived from an EMBL/GenBank/DDBJ whole genome shotgun (WGS) entry which is preliminary data.</text>
</comment>